<dbReference type="HOGENOM" id="CLU_254869_0_0_1"/>
<evidence type="ECO:0000256" key="1">
    <source>
        <dbReference type="SAM" id="MobiDB-lite"/>
    </source>
</evidence>
<dbReference type="Proteomes" id="UP000008068">
    <property type="component" value="Unassembled WGS sequence"/>
</dbReference>
<proteinExistence type="predicted"/>
<reference evidence="4" key="1">
    <citation type="submission" date="2011-07" db="EMBL/GenBank/DDBJ databases">
        <authorList>
            <consortium name="Caenorhabditis brenneri Sequencing and Analysis Consortium"/>
            <person name="Wilson R.K."/>
        </authorList>
    </citation>
    <scope>NUCLEOTIDE SEQUENCE [LARGE SCALE GENOMIC DNA]</scope>
    <source>
        <strain evidence="4">PB2801</strain>
    </source>
</reference>
<feature type="domain" description="DUF7747" evidence="2">
    <location>
        <begin position="832"/>
        <end position="996"/>
    </location>
</feature>
<dbReference type="PANTHER" id="PTHR31824">
    <property type="entry name" value="PROTEIN CBG17809"/>
    <property type="match status" value="1"/>
</dbReference>
<dbReference type="STRING" id="135651.G0NIG7"/>
<feature type="compositionally biased region" description="Basic and acidic residues" evidence="1">
    <location>
        <begin position="1"/>
        <end position="18"/>
    </location>
</feature>
<evidence type="ECO:0000313" key="3">
    <source>
        <dbReference type="EMBL" id="EGT31837.1"/>
    </source>
</evidence>
<organism evidence="4">
    <name type="scientific">Caenorhabditis brenneri</name>
    <name type="common">Nematode worm</name>
    <dbReference type="NCBI Taxonomy" id="135651"/>
    <lineage>
        <taxon>Eukaryota</taxon>
        <taxon>Metazoa</taxon>
        <taxon>Ecdysozoa</taxon>
        <taxon>Nematoda</taxon>
        <taxon>Chromadorea</taxon>
        <taxon>Rhabditida</taxon>
        <taxon>Rhabditina</taxon>
        <taxon>Rhabditomorpha</taxon>
        <taxon>Rhabditoidea</taxon>
        <taxon>Rhabditidae</taxon>
        <taxon>Peloderinae</taxon>
        <taxon>Caenorhabditis</taxon>
    </lineage>
</organism>
<accession>G0NIG7</accession>
<feature type="compositionally biased region" description="Basic and acidic residues" evidence="1">
    <location>
        <begin position="127"/>
        <end position="139"/>
    </location>
</feature>
<protein>
    <recommendedName>
        <fullName evidence="2">DUF7747 domain-containing protein</fullName>
    </recommendedName>
</protein>
<dbReference type="EMBL" id="GL379890">
    <property type="protein sequence ID" value="EGT31837.1"/>
    <property type="molecule type" value="Genomic_DNA"/>
</dbReference>
<dbReference type="eggNOG" id="ENOG502TFXA">
    <property type="taxonomic scope" value="Eukaryota"/>
</dbReference>
<feature type="domain" description="DUF7747" evidence="2">
    <location>
        <begin position="628"/>
        <end position="793"/>
    </location>
</feature>
<dbReference type="OMA" id="MEHEMIV"/>
<keyword evidence="4" id="KW-1185">Reference proteome</keyword>
<feature type="region of interest" description="Disordered" evidence="1">
    <location>
        <begin position="594"/>
        <end position="623"/>
    </location>
</feature>
<name>G0NIG7_CAEBE</name>
<feature type="compositionally biased region" description="Polar residues" evidence="1">
    <location>
        <begin position="73"/>
        <end position="82"/>
    </location>
</feature>
<dbReference type="OrthoDB" id="5801869at2759"/>
<feature type="compositionally biased region" description="Polar residues" evidence="1">
    <location>
        <begin position="44"/>
        <end position="61"/>
    </location>
</feature>
<feature type="compositionally biased region" description="Basic residues" evidence="1">
    <location>
        <begin position="112"/>
        <end position="126"/>
    </location>
</feature>
<gene>
    <name evidence="3" type="ORF">CAEBREN_01175</name>
</gene>
<dbReference type="InterPro" id="IPR056649">
    <property type="entry name" value="DUF7747"/>
</dbReference>
<evidence type="ECO:0000259" key="2">
    <source>
        <dbReference type="Pfam" id="PF24927"/>
    </source>
</evidence>
<dbReference type="InParanoid" id="G0NIG7"/>
<feature type="region of interest" description="Disordered" evidence="1">
    <location>
        <begin position="1"/>
        <end position="145"/>
    </location>
</feature>
<dbReference type="AlphaFoldDB" id="G0NIG7"/>
<dbReference type="Pfam" id="PF24927">
    <property type="entry name" value="DUF7747"/>
    <property type="match status" value="4"/>
</dbReference>
<feature type="domain" description="DUF7747" evidence="2">
    <location>
        <begin position="162"/>
        <end position="327"/>
    </location>
</feature>
<feature type="domain" description="DUF7747" evidence="2">
    <location>
        <begin position="364"/>
        <end position="531"/>
    </location>
</feature>
<feature type="compositionally biased region" description="Acidic residues" evidence="1">
    <location>
        <begin position="90"/>
        <end position="105"/>
    </location>
</feature>
<sequence length="1173" mass="135602">MEDVKKEKADEREEREPPAKTSRPRRNAQKNVLYYNEDFEVSTKDLNAPSTSQKHPVPTRQTNRKVANRKDSQQTTNGNDNNAPILEKETTDEEEKQSEDDEEPPSLEVNPRSKKRGRIPGRKLDKKKPEEPTEPKEPPLKQQAMEQTVPRAFLAARHGVKLFHSELNTTPDGDVYATVITGCLTELIRKERIIELLTNEAVLFETEWMISKPPRLPPLTTEAGVFAFYIDGRFCKNAKDISFDDLRPWSMTSDASIPNSINIKPNVRRHPVALLDGRLTVVKHETRLAVYHLTEYSARLPREERLKKKIFYLTRNNCIYGNVLILYNYTRPGDLPSLISAPHGNDLLRNAAVEEIDDGSAHESPFENEPYEGMHGGYYLKLRPNKLGWNRDKQHLLDCLTGKDDILGDYIEMNNQPPDLPPLIESVGVFVYFVRAEHVFNHVHHTTDGLSPWTTIPDGSGTEPPGPRVRSTRKSLIYRDGVFQLPRDQNFQSEYCLVETMSTLARCRRIRKKVTYIQKRERIVGNVCYIYEFICKGPLPDLYSDTSIRLSDPKKRWRIQVEEDAHFSMQNDSKLDLVDEDDDFIFEDVSNPQKQVNREPEIHPDMPPGGIDNEFNDDPDDDTPKNVEPYYEEPRQLSTGHVYLTVRHRKMVTSVDTVLEWIVNSNQVEERGILNDTKPLHPPMVINSRAYAFFVAASAIFPHDINRDDFSPWSHNSKMDNPVNYRTKVKKYGVFSDSVTSNFMIKDQDYKTCPFHLVFLYSINPRDPRLRKKIYYMMETQSKMVVSHALIIYDYASEGPIVKLNTAEPKPHLPRSMMELEETPRVEDRDDPFDEPDVSESDGSVYMKVIDSSFWNDRNRHVDYLVNRPDLVSSINNKIPDLPPPCTGKGTFVYFINGQEINYRNLTVDRLCPWSENAHNNPFGITKRPKSWKVPLGLNSDNQLRAFKTTESASAISSDYQLHTYTATLPRCTRLRKKIVYVRKNDHQVGNALIMYQFTEDGPIPQPSDKYISTSREGWMENAQDIVIEGEVPQTVMEHEMIVEDEIVIEDSMNNRNYALEKTVANTGFVRGSQRYEALWRIAQKQFDAQSQEEAFDGIFKLLFEKNEDRLLQLINMAFNVSIIPENEKHVEDHVHFEPSRMQLDEQDYNTPPYFYRNVPAKEDDAPEEELMI</sequence>
<evidence type="ECO:0000313" key="4">
    <source>
        <dbReference type="Proteomes" id="UP000008068"/>
    </source>
</evidence>
<dbReference type="PANTHER" id="PTHR31824:SF3">
    <property type="entry name" value="AAA DOMAIN-CONTAINING PROTEIN"/>
    <property type="match status" value="1"/>
</dbReference>